<reference evidence="2 3" key="1">
    <citation type="submission" date="2016-03" db="EMBL/GenBank/DDBJ databases">
        <authorList>
            <person name="Ploux O."/>
        </authorList>
    </citation>
    <scope>NUCLEOTIDE SEQUENCE [LARGE SCALE GENOMIC DNA]</scope>
    <source>
        <strain evidence="2 3">UAMH 11012</strain>
    </source>
</reference>
<proteinExistence type="predicted"/>
<gene>
    <name evidence="2" type="ORF">PAC_09611</name>
</gene>
<dbReference type="Proteomes" id="UP000184330">
    <property type="component" value="Unassembled WGS sequence"/>
</dbReference>
<dbReference type="OrthoDB" id="3563004at2759"/>
<feature type="coiled-coil region" evidence="1">
    <location>
        <begin position="88"/>
        <end position="151"/>
    </location>
</feature>
<dbReference type="AlphaFoldDB" id="A0A1L7X3Z1"/>
<protein>
    <submittedName>
        <fullName evidence="2">Uncharacterized protein</fullName>
    </submittedName>
</protein>
<dbReference type="EMBL" id="FJOG01000014">
    <property type="protein sequence ID" value="CZR59717.1"/>
    <property type="molecule type" value="Genomic_DNA"/>
</dbReference>
<evidence type="ECO:0000256" key="1">
    <source>
        <dbReference type="SAM" id="Coils"/>
    </source>
</evidence>
<keyword evidence="3" id="KW-1185">Reference proteome</keyword>
<accession>A0A1L7X3Z1</accession>
<organism evidence="2 3">
    <name type="scientific">Phialocephala subalpina</name>
    <dbReference type="NCBI Taxonomy" id="576137"/>
    <lineage>
        <taxon>Eukaryota</taxon>
        <taxon>Fungi</taxon>
        <taxon>Dikarya</taxon>
        <taxon>Ascomycota</taxon>
        <taxon>Pezizomycotina</taxon>
        <taxon>Leotiomycetes</taxon>
        <taxon>Helotiales</taxon>
        <taxon>Mollisiaceae</taxon>
        <taxon>Phialocephala</taxon>
        <taxon>Phialocephala fortinii species complex</taxon>
    </lineage>
</organism>
<keyword evidence="1" id="KW-0175">Coiled coil</keyword>
<evidence type="ECO:0000313" key="2">
    <source>
        <dbReference type="EMBL" id="CZR59717.1"/>
    </source>
</evidence>
<evidence type="ECO:0000313" key="3">
    <source>
        <dbReference type="Proteomes" id="UP000184330"/>
    </source>
</evidence>
<sequence>MNSTENKNGKRTRERAGIGFTDNASAKRYEMDYEDGPEIYSSKFIDLQGYQAEMYEDIEKVYLQDEQKRFDKYVAGKMKNEMRREAKLDLEEENRGKLEELKMKLKVDWAKKCAEEKKEEGEEVVKLREELRAVQEKNRMLEEELKALRGESGRGEVAADALLSLTEGVAGGEGEK</sequence>
<name>A0A1L7X3Z1_9HELO</name>